<evidence type="ECO:0000313" key="2">
    <source>
        <dbReference type="EMBL" id="THV03875.1"/>
    </source>
</evidence>
<gene>
    <name evidence="2" type="ORF">K435DRAFT_240412</name>
</gene>
<dbReference type="OrthoDB" id="2339190at2759"/>
<keyword evidence="3" id="KW-1185">Reference proteome</keyword>
<dbReference type="Proteomes" id="UP000297245">
    <property type="component" value="Unassembled WGS sequence"/>
</dbReference>
<organism evidence="2 3">
    <name type="scientific">Dendrothele bispora (strain CBS 962.96)</name>
    <dbReference type="NCBI Taxonomy" id="1314807"/>
    <lineage>
        <taxon>Eukaryota</taxon>
        <taxon>Fungi</taxon>
        <taxon>Dikarya</taxon>
        <taxon>Basidiomycota</taxon>
        <taxon>Agaricomycotina</taxon>
        <taxon>Agaricomycetes</taxon>
        <taxon>Agaricomycetidae</taxon>
        <taxon>Agaricales</taxon>
        <taxon>Agaricales incertae sedis</taxon>
        <taxon>Dendrothele</taxon>
    </lineage>
</organism>
<sequence>MDSRWAMIRFFSLFCFSAIFLSIRQTNALYLPLPSPPLRNSPPEVWNPMSLLRRDVYSPPIVSPHEGDRWIMGSLVNVTWDTSNLPNQITNPMGQLFLGNLSQSSEHLHIDPPLASNFDIRAGRVEVQVPNDFPCGHDCILVLLGDSGNRSQKFTIEPAQENVASDATIEDLESLLEPIL</sequence>
<accession>A0A4S8MM04</accession>
<keyword evidence="1" id="KW-0732">Signal</keyword>
<feature type="signal peptide" evidence="1">
    <location>
        <begin position="1"/>
        <end position="28"/>
    </location>
</feature>
<evidence type="ECO:0000256" key="1">
    <source>
        <dbReference type="SAM" id="SignalP"/>
    </source>
</evidence>
<evidence type="ECO:0000313" key="3">
    <source>
        <dbReference type="Proteomes" id="UP000297245"/>
    </source>
</evidence>
<protein>
    <submittedName>
        <fullName evidence="2">Uncharacterized protein</fullName>
    </submittedName>
</protein>
<dbReference type="AlphaFoldDB" id="A0A4S8MM04"/>
<reference evidence="2 3" key="1">
    <citation type="journal article" date="2019" name="Nat. Ecol. Evol.">
        <title>Megaphylogeny resolves global patterns of mushroom evolution.</title>
        <authorList>
            <person name="Varga T."/>
            <person name="Krizsan K."/>
            <person name="Foldi C."/>
            <person name="Dima B."/>
            <person name="Sanchez-Garcia M."/>
            <person name="Sanchez-Ramirez S."/>
            <person name="Szollosi G.J."/>
            <person name="Szarkandi J.G."/>
            <person name="Papp V."/>
            <person name="Albert L."/>
            <person name="Andreopoulos W."/>
            <person name="Angelini C."/>
            <person name="Antonin V."/>
            <person name="Barry K.W."/>
            <person name="Bougher N.L."/>
            <person name="Buchanan P."/>
            <person name="Buyck B."/>
            <person name="Bense V."/>
            <person name="Catcheside P."/>
            <person name="Chovatia M."/>
            <person name="Cooper J."/>
            <person name="Damon W."/>
            <person name="Desjardin D."/>
            <person name="Finy P."/>
            <person name="Geml J."/>
            <person name="Haridas S."/>
            <person name="Hughes K."/>
            <person name="Justo A."/>
            <person name="Karasinski D."/>
            <person name="Kautmanova I."/>
            <person name="Kiss B."/>
            <person name="Kocsube S."/>
            <person name="Kotiranta H."/>
            <person name="LaButti K.M."/>
            <person name="Lechner B.E."/>
            <person name="Liimatainen K."/>
            <person name="Lipzen A."/>
            <person name="Lukacs Z."/>
            <person name="Mihaltcheva S."/>
            <person name="Morgado L.N."/>
            <person name="Niskanen T."/>
            <person name="Noordeloos M.E."/>
            <person name="Ohm R.A."/>
            <person name="Ortiz-Santana B."/>
            <person name="Ovrebo C."/>
            <person name="Racz N."/>
            <person name="Riley R."/>
            <person name="Savchenko A."/>
            <person name="Shiryaev A."/>
            <person name="Soop K."/>
            <person name="Spirin V."/>
            <person name="Szebenyi C."/>
            <person name="Tomsovsky M."/>
            <person name="Tulloss R.E."/>
            <person name="Uehling J."/>
            <person name="Grigoriev I.V."/>
            <person name="Vagvolgyi C."/>
            <person name="Papp T."/>
            <person name="Martin F.M."/>
            <person name="Miettinen O."/>
            <person name="Hibbett D.S."/>
            <person name="Nagy L.G."/>
        </authorList>
    </citation>
    <scope>NUCLEOTIDE SEQUENCE [LARGE SCALE GENOMIC DNA]</scope>
    <source>
        <strain evidence="2 3">CBS 962.96</strain>
    </source>
</reference>
<name>A0A4S8MM04_DENBC</name>
<feature type="chain" id="PRO_5020436738" evidence="1">
    <location>
        <begin position="29"/>
        <end position="180"/>
    </location>
</feature>
<proteinExistence type="predicted"/>
<dbReference type="EMBL" id="ML179062">
    <property type="protein sequence ID" value="THV03875.1"/>
    <property type="molecule type" value="Genomic_DNA"/>
</dbReference>